<dbReference type="InterPro" id="IPR052526">
    <property type="entry name" value="HTH-type_Bedaq_tolerance"/>
</dbReference>
<gene>
    <name evidence="5" type="ordered locus">RHA1_ro05370</name>
</gene>
<keyword evidence="1" id="KW-0805">Transcription regulation</keyword>
<dbReference type="InterPro" id="IPR023187">
    <property type="entry name" value="Tscrpt_reg_MarR-type_CS"/>
</dbReference>
<protein>
    <submittedName>
        <fullName evidence="5">Possible transcriptional regulator, MarR family protein</fullName>
    </submittedName>
</protein>
<dbReference type="InterPro" id="IPR000835">
    <property type="entry name" value="HTH_MarR-typ"/>
</dbReference>
<evidence type="ECO:0000259" key="4">
    <source>
        <dbReference type="PROSITE" id="PS50995"/>
    </source>
</evidence>
<dbReference type="InterPro" id="IPR036388">
    <property type="entry name" value="WH-like_DNA-bd_sf"/>
</dbReference>
<dbReference type="AlphaFoldDB" id="Q0S5N6"/>
<dbReference type="EMBL" id="CP000431">
    <property type="protein sequence ID" value="ABG97150.1"/>
    <property type="molecule type" value="Genomic_DNA"/>
</dbReference>
<dbReference type="PROSITE" id="PS01117">
    <property type="entry name" value="HTH_MARR_1"/>
    <property type="match status" value="1"/>
</dbReference>
<dbReference type="Proteomes" id="UP000008710">
    <property type="component" value="Chromosome"/>
</dbReference>
<dbReference type="Pfam" id="PF12802">
    <property type="entry name" value="MarR_2"/>
    <property type="match status" value="1"/>
</dbReference>
<dbReference type="SUPFAM" id="SSF46785">
    <property type="entry name" value="Winged helix' DNA-binding domain"/>
    <property type="match status" value="1"/>
</dbReference>
<dbReference type="PROSITE" id="PS50995">
    <property type="entry name" value="HTH_MARR_2"/>
    <property type="match status" value="1"/>
</dbReference>
<evidence type="ECO:0000256" key="3">
    <source>
        <dbReference type="ARBA" id="ARBA00023163"/>
    </source>
</evidence>
<dbReference type="HOGENOM" id="CLU_083287_15_0_11"/>
<dbReference type="InterPro" id="IPR036390">
    <property type="entry name" value="WH_DNA-bd_sf"/>
</dbReference>
<dbReference type="eggNOG" id="COG1846">
    <property type="taxonomic scope" value="Bacteria"/>
</dbReference>
<name>Q0S5N6_RHOJR</name>
<reference evidence="6" key="1">
    <citation type="journal article" date="2006" name="Proc. Natl. Acad. Sci. U.S.A.">
        <title>The complete genome of Rhodococcus sp. RHA1 provides insights into a catabolic powerhouse.</title>
        <authorList>
            <person name="McLeod M.P."/>
            <person name="Warren R.L."/>
            <person name="Hsiao W.W.L."/>
            <person name="Araki N."/>
            <person name="Myhre M."/>
            <person name="Fernandes C."/>
            <person name="Miyazawa D."/>
            <person name="Wong W."/>
            <person name="Lillquist A.L."/>
            <person name="Wang D."/>
            <person name="Dosanjh M."/>
            <person name="Hara H."/>
            <person name="Petrescu A."/>
            <person name="Morin R.D."/>
            <person name="Yang G."/>
            <person name="Stott J.M."/>
            <person name="Schein J.E."/>
            <person name="Shin H."/>
            <person name="Smailus D."/>
            <person name="Siddiqui A.S."/>
            <person name="Marra M.A."/>
            <person name="Jones S.J.M."/>
            <person name="Holt R."/>
            <person name="Brinkman F.S.L."/>
            <person name="Miyauchi K."/>
            <person name="Fukuda M."/>
            <person name="Davies J.E."/>
            <person name="Mohn W.W."/>
            <person name="Eltis L.D."/>
        </authorList>
    </citation>
    <scope>NUCLEOTIDE SEQUENCE [LARGE SCALE GENOMIC DNA]</scope>
    <source>
        <strain evidence="6">RHA1</strain>
    </source>
</reference>
<evidence type="ECO:0000256" key="2">
    <source>
        <dbReference type="ARBA" id="ARBA00023125"/>
    </source>
</evidence>
<dbReference type="SMART" id="SM00347">
    <property type="entry name" value="HTH_MARR"/>
    <property type="match status" value="1"/>
</dbReference>
<evidence type="ECO:0000256" key="1">
    <source>
        <dbReference type="ARBA" id="ARBA00023015"/>
    </source>
</evidence>
<organism evidence="5 6">
    <name type="scientific">Rhodococcus jostii (strain RHA1)</name>
    <dbReference type="NCBI Taxonomy" id="101510"/>
    <lineage>
        <taxon>Bacteria</taxon>
        <taxon>Bacillati</taxon>
        <taxon>Actinomycetota</taxon>
        <taxon>Actinomycetes</taxon>
        <taxon>Mycobacteriales</taxon>
        <taxon>Nocardiaceae</taxon>
        <taxon>Rhodococcus</taxon>
    </lineage>
</organism>
<evidence type="ECO:0000313" key="5">
    <source>
        <dbReference type="EMBL" id="ABG97150.1"/>
    </source>
</evidence>
<dbReference type="GO" id="GO:0003677">
    <property type="term" value="F:DNA binding"/>
    <property type="evidence" value="ECO:0007669"/>
    <property type="project" value="UniProtKB-KW"/>
</dbReference>
<accession>Q0S5N6</accession>
<proteinExistence type="predicted"/>
<keyword evidence="3" id="KW-0804">Transcription</keyword>
<evidence type="ECO:0000313" key="6">
    <source>
        <dbReference type="Proteomes" id="UP000008710"/>
    </source>
</evidence>
<dbReference type="PANTHER" id="PTHR39515:SF2">
    <property type="entry name" value="HTH-TYPE TRANSCRIPTIONAL REGULATOR RV0880"/>
    <property type="match status" value="1"/>
</dbReference>
<feature type="domain" description="HTH marR-type" evidence="4">
    <location>
        <begin position="1"/>
        <end position="163"/>
    </location>
</feature>
<sequence length="180" mass="19618">MHQVSRPSGVAMSVSSVPTVPSVSLGTTEALIDEVFLFGRVLRDALVSEGDGHIPRALTGVLLVLAARGECRQNELATELCVSQSSLSRQITDLVDVGYVTRHSDPADGRAFRIRVSPEGMAYVKHVRTQRAARMQKLMTGWNETEAAIALESIRHLKETLFDPEHRIVTSSNPIGTQSV</sequence>
<dbReference type="GO" id="GO:0003700">
    <property type="term" value="F:DNA-binding transcription factor activity"/>
    <property type="evidence" value="ECO:0007669"/>
    <property type="project" value="InterPro"/>
</dbReference>
<dbReference type="KEGG" id="rha:RHA1_ro05370"/>
<keyword evidence="2" id="KW-0238">DNA-binding</keyword>
<dbReference type="Gene3D" id="1.10.10.10">
    <property type="entry name" value="Winged helix-like DNA-binding domain superfamily/Winged helix DNA-binding domain"/>
    <property type="match status" value="1"/>
</dbReference>
<dbReference type="PANTHER" id="PTHR39515">
    <property type="entry name" value="CONSERVED PROTEIN"/>
    <property type="match status" value="1"/>
</dbReference>